<dbReference type="GO" id="GO:0004806">
    <property type="term" value="F:triacylglycerol lipase activity"/>
    <property type="evidence" value="ECO:0007669"/>
    <property type="project" value="InterPro"/>
</dbReference>
<keyword evidence="9" id="KW-1185">Reference proteome</keyword>
<dbReference type="PROSITE" id="PS51635">
    <property type="entry name" value="PNPLA"/>
    <property type="match status" value="1"/>
</dbReference>
<keyword evidence="1" id="KW-0378">Hydrolase</keyword>
<sequence>MRPDLLRNLGNMCNLSFTRAGFQVPKLIKEYIDEVSTQLKLVCILNQRSCSWKRSLLSCMRRRHAFGRTALLLSGGASLGAFHVGVVKHWLSISFLPRIIAGSSVGSIMCSIVATRTSWHSLQFFDHMGGIFTVVRRVVTHGAVVHDIRQLQRFAVAASCAFPGLFEAQELMAKDRFGRNCSALIHLLLQTQVRRPDLLCGAGEMGSLERTAHDAVERILAHLTEMEVKHRFNQVLELGFPLGGIAKLFAKIGKVMSQWSCQLSTFGKLGNLKVSYRNLNSTGIGLGKMKTITHQHTPASTEVQMTGNANSIVPTPERSPDNIDSGSESACIH</sequence>
<evidence type="ECO:0000256" key="2">
    <source>
        <dbReference type="ARBA" id="ARBA00022963"/>
    </source>
</evidence>
<accession>A0A9D5CYT5</accession>
<dbReference type="InterPro" id="IPR021771">
    <property type="entry name" value="Triacylglycerol_lipase_N"/>
</dbReference>
<reference evidence="8" key="1">
    <citation type="submission" date="2021-03" db="EMBL/GenBank/DDBJ databases">
        <authorList>
            <person name="Li Z."/>
            <person name="Yang C."/>
        </authorList>
    </citation>
    <scope>NUCLEOTIDE SEQUENCE</scope>
    <source>
        <strain evidence="8">Dzin_1.0</strain>
        <tissue evidence="8">Leaf</tissue>
    </source>
</reference>
<dbReference type="Gene3D" id="3.40.1090.10">
    <property type="entry name" value="Cytosolic phospholipase A2 catalytic domain"/>
    <property type="match status" value="1"/>
</dbReference>
<evidence type="ECO:0000313" key="9">
    <source>
        <dbReference type="Proteomes" id="UP001085076"/>
    </source>
</evidence>
<gene>
    <name evidence="8" type="ORF">J5N97_009173</name>
</gene>
<protein>
    <recommendedName>
        <fullName evidence="7">PNPLA domain-containing protein</fullName>
    </recommendedName>
</protein>
<evidence type="ECO:0000256" key="4">
    <source>
        <dbReference type="ARBA" id="ARBA00025642"/>
    </source>
</evidence>
<dbReference type="OrthoDB" id="15478at2759"/>
<comment type="caution">
    <text evidence="5">Lacks conserved residue(s) required for the propagation of feature annotation.</text>
</comment>
<evidence type="ECO:0000259" key="7">
    <source>
        <dbReference type="PROSITE" id="PS51635"/>
    </source>
</evidence>
<organism evidence="8 9">
    <name type="scientific">Dioscorea zingiberensis</name>
    <dbReference type="NCBI Taxonomy" id="325984"/>
    <lineage>
        <taxon>Eukaryota</taxon>
        <taxon>Viridiplantae</taxon>
        <taxon>Streptophyta</taxon>
        <taxon>Embryophyta</taxon>
        <taxon>Tracheophyta</taxon>
        <taxon>Spermatophyta</taxon>
        <taxon>Magnoliopsida</taxon>
        <taxon>Liliopsida</taxon>
        <taxon>Dioscoreales</taxon>
        <taxon>Dioscoreaceae</taxon>
        <taxon>Dioscorea</taxon>
    </lineage>
</organism>
<dbReference type="EMBL" id="JAGGNH010000002">
    <property type="protein sequence ID" value="KAJ0980918.1"/>
    <property type="molecule type" value="Genomic_DNA"/>
</dbReference>
<dbReference type="GO" id="GO:0016042">
    <property type="term" value="P:lipid catabolic process"/>
    <property type="evidence" value="ECO:0007669"/>
    <property type="project" value="UniProtKB-KW"/>
</dbReference>
<reference evidence="8" key="2">
    <citation type="journal article" date="2022" name="Hortic Res">
        <title>The genome of Dioscorea zingiberensis sheds light on the biosynthesis, origin and evolution of the medicinally important diosgenin saponins.</title>
        <authorList>
            <person name="Li Y."/>
            <person name="Tan C."/>
            <person name="Li Z."/>
            <person name="Guo J."/>
            <person name="Li S."/>
            <person name="Chen X."/>
            <person name="Wang C."/>
            <person name="Dai X."/>
            <person name="Yang H."/>
            <person name="Song W."/>
            <person name="Hou L."/>
            <person name="Xu J."/>
            <person name="Tong Z."/>
            <person name="Xu A."/>
            <person name="Yuan X."/>
            <person name="Wang W."/>
            <person name="Yang Q."/>
            <person name="Chen L."/>
            <person name="Sun Z."/>
            <person name="Wang K."/>
            <person name="Pan B."/>
            <person name="Chen J."/>
            <person name="Bao Y."/>
            <person name="Liu F."/>
            <person name="Qi X."/>
            <person name="Gang D.R."/>
            <person name="Wen J."/>
            <person name="Li J."/>
        </authorList>
    </citation>
    <scope>NUCLEOTIDE SEQUENCE</scope>
    <source>
        <strain evidence="8">Dzin_1.0</strain>
    </source>
</reference>
<evidence type="ECO:0000256" key="5">
    <source>
        <dbReference type="PROSITE-ProRule" id="PRU01161"/>
    </source>
</evidence>
<evidence type="ECO:0000256" key="3">
    <source>
        <dbReference type="ARBA" id="ARBA00023098"/>
    </source>
</evidence>
<feature type="domain" description="PNPLA" evidence="7">
    <location>
        <begin position="71"/>
        <end position="251"/>
    </location>
</feature>
<keyword evidence="3" id="KW-0443">Lipid metabolism</keyword>
<keyword evidence="2" id="KW-0442">Lipid degradation</keyword>
<dbReference type="PANTHER" id="PTHR14226:SF10">
    <property type="entry name" value="TRIACYLGLYCEROL LIPASE 4-RELATED"/>
    <property type="match status" value="1"/>
</dbReference>
<dbReference type="InterPro" id="IPR050301">
    <property type="entry name" value="NTE"/>
</dbReference>
<feature type="short sequence motif" description="GXSXG" evidence="5">
    <location>
        <begin position="102"/>
        <end position="106"/>
    </location>
</feature>
<comment type="caution">
    <text evidence="8">The sequence shown here is derived from an EMBL/GenBank/DDBJ whole genome shotgun (WGS) entry which is preliminary data.</text>
</comment>
<evidence type="ECO:0000256" key="6">
    <source>
        <dbReference type="SAM" id="MobiDB-lite"/>
    </source>
</evidence>
<proteinExistence type="predicted"/>
<dbReference type="SUPFAM" id="SSF52151">
    <property type="entry name" value="FabD/lysophospholipase-like"/>
    <property type="match status" value="1"/>
</dbReference>
<dbReference type="InterPro" id="IPR002641">
    <property type="entry name" value="PNPLA_dom"/>
</dbReference>
<dbReference type="Proteomes" id="UP001085076">
    <property type="component" value="Miscellaneous, Linkage group lg02"/>
</dbReference>
<comment type="function">
    <text evidence="4">Possesses non-specific lipolytic acyl hydrolase (LAH) activity. Hydrolyzes phospholipids as well as galactolipids. May play a role in disease resistance.</text>
</comment>
<dbReference type="AlphaFoldDB" id="A0A9D5CYT5"/>
<evidence type="ECO:0000256" key="1">
    <source>
        <dbReference type="ARBA" id="ARBA00022801"/>
    </source>
</evidence>
<evidence type="ECO:0000313" key="8">
    <source>
        <dbReference type="EMBL" id="KAJ0980918.1"/>
    </source>
</evidence>
<name>A0A9D5CYT5_9LILI</name>
<dbReference type="Pfam" id="PF01734">
    <property type="entry name" value="Patatin"/>
    <property type="match status" value="1"/>
</dbReference>
<feature type="compositionally biased region" description="Polar residues" evidence="6">
    <location>
        <begin position="322"/>
        <end position="333"/>
    </location>
</feature>
<dbReference type="PANTHER" id="PTHR14226">
    <property type="entry name" value="NEUROPATHY TARGET ESTERASE/SWISS CHEESE D.MELANOGASTER"/>
    <property type="match status" value="1"/>
</dbReference>
<dbReference type="Pfam" id="PF11815">
    <property type="entry name" value="DUF3336"/>
    <property type="match status" value="1"/>
</dbReference>
<feature type="region of interest" description="Disordered" evidence="6">
    <location>
        <begin position="309"/>
        <end position="333"/>
    </location>
</feature>
<dbReference type="InterPro" id="IPR016035">
    <property type="entry name" value="Acyl_Trfase/lysoPLipase"/>
</dbReference>